<feature type="chain" id="PRO_5046651461" evidence="2">
    <location>
        <begin position="26"/>
        <end position="282"/>
    </location>
</feature>
<feature type="region of interest" description="Disordered" evidence="1">
    <location>
        <begin position="30"/>
        <end position="55"/>
    </location>
</feature>
<feature type="compositionally biased region" description="Low complexity" evidence="1">
    <location>
        <begin position="35"/>
        <end position="55"/>
    </location>
</feature>
<dbReference type="EMBL" id="BAAALD010000011">
    <property type="protein sequence ID" value="GAA1076340.1"/>
    <property type="molecule type" value="Genomic_DNA"/>
</dbReference>
<evidence type="ECO:0000256" key="2">
    <source>
        <dbReference type="SAM" id="SignalP"/>
    </source>
</evidence>
<dbReference type="Gene3D" id="2.50.20.20">
    <property type="match status" value="1"/>
</dbReference>
<protein>
    <submittedName>
        <fullName evidence="3">Lipoprotein</fullName>
    </submittedName>
</protein>
<accession>A0ABP4DXY3</accession>
<organism evidence="3 4">
    <name type="scientific">Kitasatospora arboriphila</name>
    <dbReference type="NCBI Taxonomy" id="258052"/>
    <lineage>
        <taxon>Bacteria</taxon>
        <taxon>Bacillati</taxon>
        <taxon>Actinomycetota</taxon>
        <taxon>Actinomycetes</taxon>
        <taxon>Kitasatosporales</taxon>
        <taxon>Streptomycetaceae</taxon>
        <taxon>Kitasatospora</taxon>
    </lineage>
</organism>
<dbReference type="RefSeq" id="WP_344622912.1">
    <property type="nucleotide sequence ID" value="NZ_BAAALD010000011.1"/>
</dbReference>
<reference evidence="4" key="1">
    <citation type="journal article" date="2019" name="Int. J. Syst. Evol. Microbiol.">
        <title>The Global Catalogue of Microorganisms (GCM) 10K type strain sequencing project: providing services to taxonomists for standard genome sequencing and annotation.</title>
        <authorList>
            <consortium name="The Broad Institute Genomics Platform"/>
            <consortium name="The Broad Institute Genome Sequencing Center for Infectious Disease"/>
            <person name="Wu L."/>
            <person name="Ma J."/>
        </authorList>
    </citation>
    <scope>NUCLEOTIDE SEQUENCE [LARGE SCALE GENOMIC DNA]</scope>
    <source>
        <strain evidence="4">JCM 13002</strain>
    </source>
</reference>
<keyword evidence="4" id="KW-1185">Reference proteome</keyword>
<name>A0ABP4DXY3_9ACTN</name>
<evidence type="ECO:0000313" key="4">
    <source>
        <dbReference type="Proteomes" id="UP001499987"/>
    </source>
</evidence>
<keyword evidence="3" id="KW-0449">Lipoprotein</keyword>
<dbReference type="Proteomes" id="UP001499987">
    <property type="component" value="Unassembled WGS sequence"/>
</dbReference>
<evidence type="ECO:0000256" key="1">
    <source>
        <dbReference type="SAM" id="MobiDB-lite"/>
    </source>
</evidence>
<proteinExistence type="predicted"/>
<sequence length="282" mass="28002">MSEQRTARTPAVLAGLVLLAGAAGCAGTGAGGAPGAAPGSSGSGTAARSSAAASPASAQPENGVAALAGAEIVQRSVAALKEAGSVRITGRGSSQGQTVTFDLSADTAGNCAGTMGLSGQGTFRLVKLGTQLWVKPDEVFWRTHGGAATEDLVGDKYLKTTTDNTDFSEIGTVCDLDALGSALVEQTPGGLAVGKPVTVDGTPAVPVTGTAGGATSTLTVATRGRPYPLRMERTGGEETGRVELKEFGTPVPTETPAPSDTIDLDRLNGDSDAPTDPSTMSL</sequence>
<dbReference type="PROSITE" id="PS51257">
    <property type="entry name" value="PROKAR_LIPOPROTEIN"/>
    <property type="match status" value="1"/>
</dbReference>
<feature type="region of interest" description="Disordered" evidence="1">
    <location>
        <begin position="240"/>
        <end position="282"/>
    </location>
</feature>
<keyword evidence="2" id="KW-0732">Signal</keyword>
<feature type="signal peptide" evidence="2">
    <location>
        <begin position="1"/>
        <end position="25"/>
    </location>
</feature>
<gene>
    <name evidence="3" type="ORF">GCM10009663_17330</name>
</gene>
<evidence type="ECO:0000313" key="3">
    <source>
        <dbReference type="EMBL" id="GAA1076340.1"/>
    </source>
</evidence>
<comment type="caution">
    <text evidence="3">The sequence shown here is derived from an EMBL/GenBank/DDBJ whole genome shotgun (WGS) entry which is preliminary data.</text>
</comment>